<dbReference type="Pfam" id="PF01041">
    <property type="entry name" value="DegT_DnrJ_EryC1"/>
    <property type="match status" value="1"/>
</dbReference>
<dbReference type="GO" id="GO:0008483">
    <property type="term" value="F:transaminase activity"/>
    <property type="evidence" value="ECO:0007669"/>
    <property type="project" value="UniProtKB-KW"/>
</dbReference>
<dbReference type="InterPro" id="IPR015421">
    <property type="entry name" value="PyrdxlP-dep_Trfase_major"/>
</dbReference>
<dbReference type="Proteomes" id="UP000436429">
    <property type="component" value="Unassembled WGS sequence"/>
</dbReference>
<sequence>MEELAINGGGPVREPLLGYGHQSISDDDVQAVVSTLKSDYLTCGPATERFEDAIREATGARYAAAVANGTAALHVACLAAGVGGGDEAIVSPITFAASANCVLYCGGTPVFADIDPRTWNISPESIRSKITPRTKAVIAVDFGGVPVDLGAIRAICDEFNLVLVEDAAHSLGSSWEGRPVGSVADLTTFSFHPVKTITTGEGGAVTTNDPELARSIVLFSKHGITRDRAQMQNPDEGGWCYEQLELGYNYRMSDIQAALGVSQMKRLEGFSKRRREIVKYYNEAFADIPEVSFQLDPAPSDTTRHLYVLRFGVEALGVTRRFIFDALRAEGIGVNVHYLPVYRLPYYEKLGYDPECCPEANRYYDEAVTLPLHCCMTDDDMQDVVKAVRKLIDWCKAQG</sequence>
<protein>
    <submittedName>
        <fullName evidence="5">UDP-4-amino-4, 6-dideoxy-N-acetyl-beta-L-altrosamine transaminase</fullName>
        <ecNumber evidence="5">2.6.1.92</ecNumber>
    </submittedName>
</protein>
<evidence type="ECO:0000313" key="9">
    <source>
        <dbReference type="Proteomes" id="UP000253915"/>
    </source>
</evidence>
<dbReference type="InterPro" id="IPR000653">
    <property type="entry name" value="DegT/StrS_aminotransferase"/>
</dbReference>
<dbReference type="Proteomes" id="UP000253857">
    <property type="component" value="Unassembled WGS sequence"/>
</dbReference>
<keyword evidence="5" id="KW-0808">Transferase</keyword>
<gene>
    <name evidence="5" type="primary">pseC</name>
    <name evidence="7" type="ORF">C1853_10090</name>
    <name evidence="6" type="ORF">C1871_12825</name>
    <name evidence="5" type="ORF">GO726_08350</name>
</gene>
<proteinExistence type="inferred from homology"/>
<dbReference type="InterPro" id="IPR015424">
    <property type="entry name" value="PyrdxlP-dep_Trfase"/>
</dbReference>
<evidence type="ECO:0000313" key="5">
    <source>
        <dbReference type="EMBL" id="MVN33178.1"/>
    </source>
</evidence>
<comment type="similarity">
    <text evidence="4">Belongs to the DegT/DnrJ/EryC1 family.</text>
</comment>
<dbReference type="PIRSF" id="PIRSF000390">
    <property type="entry name" value="PLP_StrS"/>
    <property type="match status" value="1"/>
</dbReference>
<evidence type="ECO:0000313" key="7">
    <source>
        <dbReference type="EMBL" id="RDC37308.1"/>
    </source>
</evidence>
<evidence type="ECO:0000313" key="8">
    <source>
        <dbReference type="Proteomes" id="UP000253857"/>
    </source>
</evidence>
<dbReference type="PANTHER" id="PTHR30244">
    <property type="entry name" value="TRANSAMINASE"/>
    <property type="match status" value="1"/>
</dbReference>
<reference evidence="5 10" key="2">
    <citation type="submission" date="2019-11" db="EMBL/GenBank/DDBJ databases">
        <title>Whole genome shotgun sequencing (WGS) data from Adlercreutzia equolifaciens ResAG-91, Eggerthella lenta MRI-F36, MRI-F37, MRI-F40, ResAG-49, ResAG-88, ResAG-121, ResAG-145, and Gordonibacter sp. ResAG-5, ResAG-26, ResAG-43, ResAG-50, ResAG-59.</title>
        <authorList>
            <person name="Stoll D.A."/>
            <person name="Danylec N."/>
            <person name="Franz C.M.A.P."/>
            <person name="Huch M."/>
        </authorList>
    </citation>
    <scope>NUCLEOTIDE SEQUENCE [LARGE SCALE GENOMIC DNA]</scope>
    <source>
        <strain evidence="5 10">ResAG-88</strain>
    </source>
</reference>
<dbReference type="Proteomes" id="UP000253915">
    <property type="component" value="Unassembled WGS sequence"/>
</dbReference>
<dbReference type="EC" id="2.6.1.92" evidence="5"/>
<keyword evidence="5" id="KW-0032">Aminotransferase</keyword>
<reference evidence="8 9" key="1">
    <citation type="journal article" date="2018" name="Elife">
        <title>Discovery and characterization of a prevalent human gut bacterial enzyme sufficient for the inactivation of a family of plant toxins.</title>
        <authorList>
            <person name="Koppel N."/>
            <person name="Bisanz J.E."/>
            <person name="Pandelia M.E."/>
            <person name="Turnbaugh P.J."/>
            <person name="Balskus E.P."/>
        </authorList>
    </citation>
    <scope>NUCLEOTIDE SEQUENCE [LARGE SCALE GENOMIC DNA]</scope>
    <source>
        <strain evidence="7 9">16A</strain>
        <strain evidence="6 8">FAA1-1-60AUCSF</strain>
    </source>
</reference>
<dbReference type="EMBL" id="WPOM01000013">
    <property type="protein sequence ID" value="MVN33178.1"/>
    <property type="molecule type" value="Genomic_DNA"/>
</dbReference>
<organism evidence="5 10">
    <name type="scientific">Eggerthella lenta</name>
    <name type="common">Eubacterium lentum</name>
    <dbReference type="NCBI Taxonomy" id="84112"/>
    <lineage>
        <taxon>Bacteria</taxon>
        <taxon>Bacillati</taxon>
        <taxon>Actinomycetota</taxon>
        <taxon>Coriobacteriia</taxon>
        <taxon>Eggerthellales</taxon>
        <taxon>Eggerthellaceae</taxon>
        <taxon>Eggerthella</taxon>
    </lineage>
</organism>
<feature type="active site" description="Proton acceptor" evidence="2">
    <location>
        <position position="195"/>
    </location>
</feature>
<dbReference type="GeneID" id="69511763"/>
<dbReference type="GO" id="GO:0000271">
    <property type="term" value="P:polysaccharide biosynthetic process"/>
    <property type="evidence" value="ECO:0007669"/>
    <property type="project" value="TreeGrafter"/>
</dbReference>
<dbReference type="PANTHER" id="PTHR30244:SF34">
    <property type="entry name" value="DTDP-4-AMINO-4,6-DIDEOXYGALACTOSE TRANSAMINASE"/>
    <property type="match status" value="1"/>
</dbReference>
<dbReference type="AlphaFoldDB" id="A0A369NGW8"/>
<evidence type="ECO:0000313" key="10">
    <source>
        <dbReference type="Proteomes" id="UP000436429"/>
    </source>
</evidence>
<name>A0A369NGW8_EGGLN</name>
<feature type="modified residue" description="N6-(pyridoxal phosphate)lysine" evidence="3">
    <location>
        <position position="195"/>
    </location>
</feature>
<comment type="cofactor">
    <cofactor evidence="1">
        <name>pyridoxal 5'-phosphate</name>
        <dbReference type="ChEBI" id="CHEBI:597326"/>
    </cofactor>
</comment>
<accession>A0A369NGW8</accession>
<dbReference type="NCBIfam" id="TIGR03588">
    <property type="entry name" value="PseC"/>
    <property type="match status" value="1"/>
</dbReference>
<evidence type="ECO:0000256" key="1">
    <source>
        <dbReference type="ARBA" id="ARBA00001933"/>
    </source>
</evidence>
<evidence type="ECO:0000256" key="2">
    <source>
        <dbReference type="PIRSR" id="PIRSR000390-1"/>
    </source>
</evidence>
<dbReference type="CDD" id="cd00616">
    <property type="entry name" value="AHBA_syn"/>
    <property type="match status" value="1"/>
</dbReference>
<evidence type="ECO:0000256" key="4">
    <source>
        <dbReference type="RuleBase" id="RU004508"/>
    </source>
</evidence>
<dbReference type="Gene3D" id="3.40.640.10">
    <property type="entry name" value="Type I PLP-dependent aspartate aminotransferase-like (Major domain)"/>
    <property type="match status" value="1"/>
</dbReference>
<evidence type="ECO:0000313" key="6">
    <source>
        <dbReference type="EMBL" id="RDB82845.1"/>
    </source>
</evidence>
<dbReference type="InterPro" id="IPR020026">
    <property type="entry name" value="PseC"/>
</dbReference>
<dbReference type="Gene3D" id="3.90.1150.10">
    <property type="entry name" value="Aspartate Aminotransferase, domain 1"/>
    <property type="match status" value="1"/>
</dbReference>
<dbReference type="GO" id="GO:0030170">
    <property type="term" value="F:pyridoxal phosphate binding"/>
    <property type="evidence" value="ECO:0007669"/>
    <property type="project" value="TreeGrafter"/>
</dbReference>
<dbReference type="EMBL" id="PPUQ01000013">
    <property type="protein sequence ID" value="RDC37308.1"/>
    <property type="molecule type" value="Genomic_DNA"/>
</dbReference>
<dbReference type="InterPro" id="IPR015422">
    <property type="entry name" value="PyrdxlP-dep_Trfase_small"/>
</dbReference>
<dbReference type="SUPFAM" id="SSF53383">
    <property type="entry name" value="PLP-dependent transferases"/>
    <property type="match status" value="1"/>
</dbReference>
<dbReference type="RefSeq" id="WP_035585784.1">
    <property type="nucleotide sequence ID" value="NZ_BQNE01000002.1"/>
</dbReference>
<keyword evidence="3 4" id="KW-0663">Pyridoxal phosphate</keyword>
<evidence type="ECO:0000256" key="3">
    <source>
        <dbReference type="PIRSR" id="PIRSR000390-2"/>
    </source>
</evidence>
<comment type="caution">
    <text evidence="5">The sequence shown here is derived from an EMBL/GenBank/DDBJ whole genome shotgun (WGS) entry which is preliminary data.</text>
</comment>
<dbReference type="EMBL" id="PPTY01000029">
    <property type="protein sequence ID" value="RDB82845.1"/>
    <property type="molecule type" value="Genomic_DNA"/>
</dbReference>